<feature type="signal peptide" evidence="1">
    <location>
        <begin position="1"/>
        <end position="19"/>
    </location>
</feature>
<accession>A0A255ZAI4</accession>
<reference evidence="2 3" key="1">
    <citation type="submission" date="2017-07" db="EMBL/GenBank/DDBJ databases">
        <title>Sandarakinorhabdus cyanobacteriorum sp. nov., a novel bacterium isolated from cyanobacterial aggregates in a eutrophic lake.</title>
        <authorList>
            <person name="Cai H."/>
        </authorList>
    </citation>
    <scope>NUCLEOTIDE SEQUENCE [LARGE SCALE GENOMIC DNA]</scope>
    <source>
        <strain evidence="2 3">TH057</strain>
    </source>
</reference>
<evidence type="ECO:0008006" key="4">
    <source>
        <dbReference type="Google" id="ProtNLM"/>
    </source>
</evidence>
<gene>
    <name evidence="2" type="ORF">CHU93_00300</name>
</gene>
<sequence length="163" mass="17711">MTRSGLNRLGMLLLPWALAGNLNAAQPQIRSRPSMDHNATASMQTAAAKHAVERYFQAADSGSAEAVRNAFLPNGRVEGVLGGKIVSWTAAEFAERNFRGSPPANVEAIRRTIEWLDVSGPGAVARVRVNIGANAVYWDYFILFNVSGEWKIGLKAFANPEQK</sequence>
<protein>
    <recommendedName>
        <fullName evidence="4">Nuclear transport factor 2 family protein</fullName>
    </recommendedName>
</protein>
<proteinExistence type="predicted"/>
<dbReference type="Pfam" id="PF12893">
    <property type="entry name" value="Lumazine_bd_2"/>
    <property type="match status" value="1"/>
</dbReference>
<evidence type="ECO:0000313" key="3">
    <source>
        <dbReference type="Proteomes" id="UP000216991"/>
    </source>
</evidence>
<evidence type="ECO:0000256" key="1">
    <source>
        <dbReference type="SAM" id="SignalP"/>
    </source>
</evidence>
<dbReference type="InterPro" id="IPR039437">
    <property type="entry name" value="FrzH/put_lumazine-bd"/>
</dbReference>
<comment type="caution">
    <text evidence="2">The sequence shown here is derived from an EMBL/GenBank/DDBJ whole genome shotgun (WGS) entry which is preliminary data.</text>
</comment>
<name>A0A255ZAI4_9SPHN</name>
<evidence type="ECO:0000313" key="2">
    <source>
        <dbReference type="EMBL" id="OYQ37875.1"/>
    </source>
</evidence>
<feature type="chain" id="PRO_5013124098" description="Nuclear transport factor 2 family protein" evidence="1">
    <location>
        <begin position="20"/>
        <end position="163"/>
    </location>
</feature>
<dbReference type="SUPFAM" id="SSF54427">
    <property type="entry name" value="NTF2-like"/>
    <property type="match status" value="1"/>
</dbReference>
<dbReference type="InterPro" id="IPR032710">
    <property type="entry name" value="NTF2-like_dom_sf"/>
</dbReference>
<organism evidence="2 3">
    <name type="scientific">Sandarakinorhabdus cyanobacteriorum</name>
    <dbReference type="NCBI Taxonomy" id="1981098"/>
    <lineage>
        <taxon>Bacteria</taxon>
        <taxon>Pseudomonadati</taxon>
        <taxon>Pseudomonadota</taxon>
        <taxon>Alphaproteobacteria</taxon>
        <taxon>Sphingomonadales</taxon>
        <taxon>Sphingosinicellaceae</taxon>
        <taxon>Sandarakinorhabdus</taxon>
    </lineage>
</organism>
<dbReference type="AlphaFoldDB" id="A0A255ZAI4"/>
<keyword evidence="1" id="KW-0732">Signal</keyword>
<dbReference type="EMBL" id="NOXT01000017">
    <property type="protein sequence ID" value="OYQ37875.1"/>
    <property type="molecule type" value="Genomic_DNA"/>
</dbReference>
<keyword evidence="3" id="KW-1185">Reference proteome</keyword>
<dbReference type="OrthoDB" id="5676998at2"/>
<dbReference type="Gene3D" id="3.10.450.50">
    <property type="match status" value="1"/>
</dbReference>
<dbReference type="Proteomes" id="UP000216991">
    <property type="component" value="Unassembled WGS sequence"/>
</dbReference>